<feature type="non-terminal residue" evidence="2">
    <location>
        <position position="109"/>
    </location>
</feature>
<protein>
    <submittedName>
        <fullName evidence="2">Uncharacterized protein</fullName>
    </submittedName>
</protein>
<reference evidence="2 3" key="1">
    <citation type="journal article" date="2021" name="Nat. Plants">
        <title>The Taxus genome provides insights into paclitaxel biosynthesis.</title>
        <authorList>
            <person name="Xiong X."/>
            <person name="Gou J."/>
            <person name="Liao Q."/>
            <person name="Li Y."/>
            <person name="Zhou Q."/>
            <person name="Bi G."/>
            <person name="Li C."/>
            <person name="Du R."/>
            <person name="Wang X."/>
            <person name="Sun T."/>
            <person name="Guo L."/>
            <person name="Liang H."/>
            <person name="Lu P."/>
            <person name="Wu Y."/>
            <person name="Zhang Z."/>
            <person name="Ro D.K."/>
            <person name="Shang Y."/>
            <person name="Huang S."/>
            <person name="Yan J."/>
        </authorList>
    </citation>
    <scope>NUCLEOTIDE SEQUENCE [LARGE SCALE GENOMIC DNA]</scope>
    <source>
        <strain evidence="2">Ta-2019</strain>
    </source>
</reference>
<gene>
    <name evidence="2" type="ORF">KI387_023764</name>
</gene>
<name>A0AA38G2Q5_TAXCH</name>
<dbReference type="EMBL" id="JAHRHJ020000005">
    <property type="protein sequence ID" value="KAH9315137.1"/>
    <property type="molecule type" value="Genomic_DNA"/>
</dbReference>
<dbReference type="AlphaFoldDB" id="A0AA38G2Q5"/>
<feature type="compositionally biased region" description="Polar residues" evidence="1">
    <location>
        <begin position="54"/>
        <end position="80"/>
    </location>
</feature>
<sequence>MGHYEQGHQGHVFKQNHEPCEKFGLGYKDPSIPSSGTSASSPINLESSPSSPSDYLTNPDDTSSPSDYLTNLEDTSSPSNYLIDPNDIVSIPPTFVLVSTISLRLVTYQ</sequence>
<comment type="caution">
    <text evidence="2">The sequence shown here is derived from an EMBL/GenBank/DDBJ whole genome shotgun (WGS) entry which is preliminary data.</text>
</comment>
<organism evidence="2 3">
    <name type="scientific">Taxus chinensis</name>
    <name type="common">Chinese yew</name>
    <name type="synonym">Taxus wallichiana var. chinensis</name>
    <dbReference type="NCBI Taxonomy" id="29808"/>
    <lineage>
        <taxon>Eukaryota</taxon>
        <taxon>Viridiplantae</taxon>
        <taxon>Streptophyta</taxon>
        <taxon>Embryophyta</taxon>
        <taxon>Tracheophyta</taxon>
        <taxon>Spermatophyta</taxon>
        <taxon>Pinopsida</taxon>
        <taxon>Pinidae</taxon>
        <taxon>Conifers II</taxon>
        <taxon>Cupressales</taxon>
        <taxon>Taxaceae</taxon>
        <taxon>Taxus</taxon>
    </lineage>
</organism>
<evidence type="ECO:0000313" key="2">
    <source>
        <dbReference type="EMBL" id="KAH9315137.1"/>
    </source>
</evidence>
<accession>A0AA38G2Q5</accession>
<feature type="region of interest" description="Disordered" evidence="1">
    <location>
        <begin position="21"/>
        <end position="80"/>
    </location>
</feature>
<dbReference type="Proteomes" id="UP000824469">
    <property type="component" value="Unassembled WGS sequence"/>
</dbReference>
<evidence type="ECO:0000256" key="1">
    <source>
        <dbReference type="SAM" id="MobiDB-lite"/>
    </source>
</evidence>
<evidence type="ECO:0000313" key="3">
    <source>
        <dbReference type="Proteomes" id="UP000824469"/>
    </source>
</evidence>
<proteinExistence type="predicted"/>
<feature type="compositionally biased region" description="Low complexity" evidence="1">
    <location>
        <begin position="30"/>
        <end position="53"/>
    </location>
</feature>
<keyword evidence="3" id="KW-1185">Reference proteome</keyword>